<dbReference type="PANTHER" id="PTHR12320:SF1">
    <property type="entry name" value="PROTEIN PHOSPHATASE PTC7 HOMOLOG"/>
    <property type="match status" value="1"/>
</dbReference>
<evidence type="ECO:0000256" key="5">
    <source>
        <dbReference type="SAM" id="SignalP"/>
    </source>
</evidence>
<comment type="similarity">
    <text evidence="2 4">Belongs to the PP2C family.</text>
</comment>
<protein>
    <recommendedName>
        <fullName evidence="4">Protein phosphatase</fullName>
        <ecNumber evidence="4">3.1.3.16</ecNumber>
    </recommendedName>
</protein>
<sequence length="579" mass="63982">MVAGVRLLACGRLAVRAVFSASALDIGATVTADSIQTTGKRSFASQPSASGKSAENAANAATSSHVENVIASCAGFPKDMLNGPSTVLEKGVYGDDAWFISRFKNTFVVGVADGVGGWRKYGIDPSQFSRKLMKECEKRVQGGEFDPKRPDTLLEYAFRATAEAPRPVGSSTACVLVVHQEKLYSANLGDSGFMVVRNGKVILKSREQVHYFNAPFQLTLPPEGYQGFIGDNPDMADRDELAVKKGDIILLATDGVWDNLSDHHVLEQLKTLDEGKRNVQEVCNALALTARRLAFDSKHNSPFAMKAREHGFSAPGGKPDDITLTAKPDKVVSALTDGYTKYCNETVFFYNTESFAKKLKGKYRTEFIDEPNTNHFYWDYYQHVMSSSSSSSPAQWTFVGDDQTYLMVANLRKTLENFNENEPLVFGKVASIPTFLSWIFPFSNKGKIAIRAGVVFSSNAIRQLEKCRGFFFARSTEFALYECCEKFSVRVTDPFDESALRQFHESPPRTLITPSSYSFQFWKGKTKPCCSDHAITFGQLSTKDMRVLEYGSTLKVFGRGEIVEIEDEMDAGANLTAGL</sequence>
<dbReference type="Proteomes" id="UP000494206">
    <property type="component" value="Unassembled WGS sequence"/>
</dbReference>
<comment type="catalytic activity">
    <reaction evidence="4">
        <text>O-phospho-L-threonyl-[protein] + H2O = L-threonyl-[protein] + phosphate</text>
        <dbReference type="Rhea" id="RHEA:47004"/>
        <dbReference type="Rhea" id="RHEA-COMP:11060"/>
        <dbReference type="Rhea" id="RHEA-COMP:11605"/>
        <dbReference type="ChEBI" id="CHEBI:15377"/>
        <dbReference type="ChEBI" id="CHEBI:30013"/>
        <dbReference type="ChEBI" id="CHEBI:43474"/>
        <dbReference type="ChEBI" id="CHEBI:61977"/>
        <dbReference type="EC" id="3.1.3.16"/>
    </reaction>
</comment>
<evidence type="ECO:0000313" key="8">
    <source>
        <dbReference type="Proteomes" id="UP000494206"/>
    </source>
</evidence>
<keyword evidence="8" id="KW-1185">Reference proteome</keyword>
<dbReference type="EMBL" id="CADEPM010000003">
    <property type="protein sequence ID" value="CAB3402426.1"/>
    <property type="molecule type" value="Genomic_DNA"/>
</dbReference>
<evidence type="ECO:0000259" key="6">
    <source>
        <dbReference type="PROSITE" id="PS51746"/>
    </source>
</evidence>
<dbReference type="GO" id="GO:0004722">
    <property type="term" value="F:protein serine/threonine phosphatase activity"/>
    <property type="evidence" value="ECO:0007669"/>
    <property type="project" value="UniProtKB-EC"/>
</dbReference>
<dbReference type="InterPro" id="IPR039123">
    <property type="entry name" value="PPTC7"/>
</dbReference>
<dbReference type="InterPro" id="IPR001932">
    <property type="entry name" value="PPM-type_phosphatase-like_dom"/>
</dbReference>
<accession>A0A8S1ESH5</accession>
<evidence type="ECO:0000256" key="3">
    <source>
        <dbReference type="ARBA" id="ARBA00022912"/>
    </source>
</evidence>
<organism evidence="7 8">
    <name type="scientific">Caenorhabditis bovis</name>
    <dbReference type="NCBI Taxonomy" id="2654633"/>
    <lineage>
        <taxon>Eukaryota</taxon>
        <taxon>Metazoa</taxon>
        <taxon>Ecdysozoa</taxon>
        <taxon>Nematoda</taxon>
        <taxon>Chromadorea</taxon>
        <taxon>Rhabditida</taxon>
        <taxon>Rhabditina</taxon>
        <taxon>Rhabditomorpha</taxon>
        <taxon>Rhabditoidea</taxon>
        <taxon>Rhabditidae</taxon>
        <taxon>Peloderinae</taxon>
        <taxon>Caenorhabditis</taxon>
    </lineage>
</organism>
<dbReference type="GO" id="GO:0005739">
    <property type="term" value="C:mitochondrion"/>
    <property type="evidence" value="ECO:0007669"/>
    <property type="project" value="TreeGrafter"/>
</dbReference>
<keyword evidence="4" id="KW-0479">Metal-binding</keyword>
<feature type="domain" description="PPM-type phosphatase" evidence="6">
    <location>
        <begin position="81"/>
        <end position="329"/>
    </location>
</feature>
<dbReference type="EC" id="3.1.3.16" evidence="4"/>
<dbReference type="PROSITE" id="PS51746">
    <property type="entry name" value="PPM_2"/>
    <property type="match status" value="1"/>
</dbReference>
<dbReference type="FunFam" id="3.60.40.10:FF:000110">
    <property type="entry name" value="Integrin-linked kinase-associated serine/threonine phosphatase 2C"/>
    <property type="match status" value="1"/>
</dbReference>
<feature type="signal peptide" evidence="5">
    <location>
        <begin position="1"/>
        <end position="23"/>
    </location>
</feature>
<evidence type="ECO:0000256" key="1">
    <source>
        <dbReference type="ARBA" id="ARBA00001946"/>
    </source>
</evidence>
<evidence type="ECO:0000313" key="7">
    <source>
        <dbReference type="EMBL" id="CAB3402426.1"/>
    </source>
</evidence>
<comment type="cofactor">
    <cofactor evidence="4">
        <name>Mn(2+)</name>
        <dbReference type="ChEBI" id="CHEBI:29035"/>
    </cofactor>
</comment>
<comment type="cofactor">
    <cofactor evidence="1 4">
        <name>Mg(2+)</name>
        <dbReference type="ChEBI" id="CHEBI:18420"/>
    </cofactor>
</comment>
<comment type="caution">
    <text evidence="7">The sequence shown here is derived from an EMBL/GenBank/DDBJ whole genome shotgun (WGS) entry which is preliminary data.</text>
</comment>
<keyword evidence="4" id="KW-0464">Manganese</keyword>
<dbReference type="AlphaFoldDB" id="A0A8S1ESH5"/>
<dbReference type="GO" id="GO:0046872">
    <property type="term" value="F:metal ion binding"/>
    <property type="evidence" value="ECO:0007669"/>
    <property type="project" value="UniProtKB-UniRule"/>
</dbReference>
<dbReference type="OrthoDB" id="60843at2759"/>
<keyword evidence="4" id="KW-0460">Magnesium</keyword>
<dbReference type="Gene3D" id="3.90.550.50">
    <property type="match status" value="1"/>
</dbReference>
<dbReference type="Gene3D" id="3.60.40.10">
    <property type="entry name" value="PPM-type phosphatase domain"/>
    <property type="match status" value="1"/>
</dbReference>
<dbReference type="SUPFAM" id="SSF81606">
    <property type="entry name" value="PP2C-like"/>
    <property type="match status" value="1"/>
</dbReference>
<keyword evidence="4" id="KW-0378">Hydrolase</keyword>
<reference evidence="7 8" key="1">
    <citation type="submission" date="2020-04" db="EMBL/GenBank/DDBJ databases">
        <authorList>
            <person name="Laetsch R D."/>
            <person name="Stevens L."/>
            <person name="Kumar S."/>
            <person name="Blaxter L. M."/>
        </authorList>
    </citation>
    <scope>NUCLEOTIDE SEQUENCE [LARGE SCALE GENOMIC DNA]</scope>
</reference>
<name>A0A8S1ESH5_9PELO</name>
<feature type="chain" id="PRO_5035718379" description="Protein phosphatase" evidence="5">
    <location>
        <begin position="24"/>
        <end position="579"/>
    </location>
</feature>
<dbReference type="SMART" id="SM00331">
    <property type="entry name" value="PP2C_SIG"/>
    <property type="match status" value="1"/>
</dbReference>
<dbReference type="InterPro" id="IPR036457">
    <property type="entry name" value="PPM-type-like_dom_sf"/>
</dbReference>
<evidence type="ECO:0000256" key="4">
    <source>
        <dbReference type="RuleBase" id="RU366020"/>
    </source>
</evidence>
<keyword evidence="3 4" id="KW-0904">Protein phosphatase</keyword>
<proteinExistence type="inferred from homology"/>
<evidence type="ECO:0000256" key="2">
    <source>
        <dbReference type="ARBA" id="ARBA00006702"/>
    </source>
</evidence>
<gene>
    <name evidence="7" type="ORF">CBOVIS_LOCUS5046</name>
</gene>
<comment type="catalytic activity">
    <reaction evidence="4">
        <text>O-phospho-L-seryl-[protein] + H2O = L-seryl-[protein] + phosphate</text>
        <dbReference type="Rhea" id="RHEA:20629"/>
        <dbReference type="Rhea" id="RHEA-COMP:9863"/>
        <dbReference type="Rhea" id="RHEA-COMP:11604"/>
        <dbReference type="ChEBI" id="CHEBI:15377"/>
        <dbReference type="ChEBI" id="CHEBI:29999"/>
        <dbReference type="ChEBI" id="CHEBI:43474"/>
        <dbReference type="ChEBI" id="CHEBI:83421"/>
        <dbReference type="EC" id="3.1.3.16"/>
    </reaction>
</comment>
<keyword evidence="5" id="KW-0732">Signal</keyword>
<dbReference type="PANTHER" id="PTHR12320">
    <property type="entry name" value="PROTEIN PHOSPHATASE 2C"/>
    <property type="match status" value="1"/>
</dbReference>
<dbReference type="Pfam" id="PF00481">
    <property type="entry name" value="PP2C"/>
    <property type="match status" value="1"/>
</dbReference>
<dbReference type="SMART" id="SM00332">
    <property type="entry name" value="PP2Cc"/>
    <property type="match status" value="1"/>
</dbReference>